<dbReference type="AlphaFoldDB" id="A0A9Q8SPA5"/>
<sequence>MVAIIKYLHITVELYHLPRLPQDAETRSSLHSQEANHRTSLAAGPPSPVSFHLSR</sequence>
<dbReference type="GeneID" id="73340539"/>
<evidence type="ECO:0000313" key="3">
    <source>
        <dbReference type="Proteomes" id="UP000830671"/>
    </source>
</evidence>
<gene>
    <name evidence="2" type="ORF">CLUP02_06530</name>
</gene>
<protein>
    <submittedName>
        <fullName evidence="2">Uncharacterized protein</fullName>
    </submittedName>
</protein>
<dbReference type="EMBL" id="CP019475">
    <property type="protein sequence ID" value="UQC81044.1"/>
    <property type="molecule type" value="Genomic_DNA"/>
</dbReference>
<dbReference type="KEGG" id="clup:CLUP02_06530"/>
<reference evidence="2" key="1">
    <citation type="journal article" date="2021" name="Mol. Plant Microbe Interact.">
        <title>Complete Genome Sequence of the Plant-Pathogenic Fungus Colletotrichum lupini.</title>
        <authorList>
            <person name="Baroncelli R."/>
            <person name="Pensec F."/>
            <person name="Da Lio D."/>
            <person name="Boufleur T."/>
            <person name="Vicente I."/>
            <person name="Sarrocco S."/>
            <person name="Picot A."/>
            <person name="Baraldi E."/>
            <person name="Sukno S."/>
            <person name="Thon M."/>
            <person name="Le Floch G."/>
        </authorList>
    </citation>
    <scope>NUCLEOTIDE SEQUENCE</scope>
    <source>
        <strain evidence="2">IMI 504893</strain>
    </source>
</reference>
<evidence type="ECO:0000313" key="2">
    <source>
        <dbReference type="EMBL" id="UQC81044.1"/>
    </source>
</evidence>
<accession>A0A9Q8SPA5</accession>
<proteinExistence type="predicted"/>
<keyword evidence="3" id="KW-1185">Reference proteome</keyword>
<organism evidence="2 3">
    <name type="scientific">Colletotrichum lupini</name>
    <dbReference type="NCBI Taxonomy" id="145971"/>
    <lineage>
        <taxon>Eukaryota</taxon>
        <taxon>Fungi</taxon>
        <taxon>Dikarya</taxon>
        <taxon>Ascomycota</taxon>
        <taxon>Pezizomycotina</taxon>
        <taxon>Sordariomycetes</taxon>
        <taxon>Hypocreomycetidae</taxon>
        <taxon>Glomerellales</taxon>
        <taxon>Glomerellaceae</taxon>
        <taxon>Colletotrichum</taxon>
        <taxon>Colletotrichum acutatum species complex</taxon>
    </lineage>
</organism>
<name>A0A9Q8SPA5_9PEZI</name>
<feature type="region of interest" description="Disordered" evidence="1">
    <location>
        <begin position="24"/>
        <end position="55"/>
    </location>
</feature>
<evidence type="ECO:0000256" key="1">
    <source>
        <dbReference type="SAM" id="MobiDB-lite"/>
    </source>
</evidence>
<dbReference type="Proteomes" id="UP000830671">
    <property type="component" value="Chromosome 3"/>
</dbReference>
<dbReference type="RefSeq" id="XP_049142672.1">
    <property type="nucleotide sequence ID" value="XM_049285529.1"/>
</dbReference>